<organism evidence="3 4">
    <name type="scientific">Rhodopila globiformis</name>
    <name type="common">Rhodopseudomonas globiformis</name>
    <dbReference type="NCBI Taxonomy" id="1071"/>
    <lineage>
        <taxon>Bacteria</taxon>
        <taxon>Pseudomonadati</taxon>
        <taxon>Pseudomonadota</taxon>
        <taxon>Alphaproteobacteria</taxon>
        <taxon>Acetobacterales</taxon>
        <taxon>Acetobacteraceae</taxon>
        <taxon>Rhodopila</taxon>
    </lineage>
</organism>
<dbReference type="Proteomes" id="UP000239724">
    <property type="component" value="Unassembled WGS sequence"/>
</dbReference>
<evidence type="ECO:0000313" key="4">
    <source>
        <dbReference type="Proteomes" id="UP000239724"/>
    </source>
</evidence>
<accession>A0A2S6NND4</accession>
<evidence type="ECO:0000313" key="3">
    <source>
        <dbReference type="EMBL" id="PPQ38659.1"/>
    </source>
</evidence>
<dbReference type="RefSeq" id="WP_104517183.1">
    <property type="nucleotide sequence ID" value="NZ_NHRY01000038.1"/>
</dbReference>
<dbReference type="Pfam" id="PF01326">
    <property type="entry name" value="PPDK_N"/>
    <property type="match status" value="1"/>
</dbReference>
<dbReference type="PROSITE" id="PS00370">
    <property type="entry name" value="PEP_ENZYMES_PHOS_SITE"/>
    <property type="match status" value="1"/>
</dbReference>
<dbReference type="PANTHER" id="PTHR22931">
    <property type="entry name" value="PHOSPHOENOLPYRUVATE DIKINASE-RELATED"/>
    <property type="match status" value="1"/>
</dbReference>
<evidence type="ECO:0000259" key="2">
    <source>
        <dbReference type="Pfam" id="PF01326"/>
    </source>
</evidence>
<protein>
    <recommendedName>
        <fullName evidence="5">Pyruvate, phosphate dikinase</fullName>
    </recommendedName>
</protein>
<name>A0A2S6NND4_RHOGL</name>
<reference evidence="3 4" key="1">
    <citation type="journal article" date="2018" name="Arch. Microbiol.">
        <title>New insights into the metabolic potential of the phototrophic purple bacterium Rhodopila globiformis DSM 161(T) from its draft genome sequence and evidence for a vanadium-dependent nitrogenase.</title>
        <authorList>
            <person name="Imhoff J.F."/>
            <person name="Rahn T."/>
            <person name="Kunzel S."/>
            <person name="Neulinger S.C."/>
        </authorList>
    </citation>
    <scope>NUCLEOTIDE SEQUENCE [LARGE SCALE GENOMIC DNA]</scope>
    <source>
        <strain evidence="3 4">DSM 161</strain>
    </source>
</reference>
<dbReference type="Gene3D" id="3.30.470.20">
    <property type="entry name" value="ATP-grasp fold, B domain"/>
    <property type="match status" value="1"/>
</dbReference>
<keyword evidence="4" id="KW-1185">Reference proteome</keyword>
<dbReference type="InterPro" id="IPR008279">
    <property type="entry name" value="PEP-util_enz_mobile_dom"/>
</dbReference>
<dbReference type="GO" id="GO:0050242">
    <property type="term" value="F:pyruvate, phosphate dikinase activity"/>
    <property type="evidence" value="ECO:0007669"/>
    <property type="project" value="InterPro"/>
</dbReference>
<feature type="domain" description="PEP-utilising enzyme mobile" evidence="1">
    <location>
        <begin position="416"/>
        <end position="496"/>
    </location>
</feature>
<sequence>MPDLYPILPGIPLAPGGAQAVGNKAWNLIRMAQAGLPVPSAFVLPTSWCGQADRGATLRPALAAGIARLETATGRSFGGTRRPLLVSVRSGAAVSMPGMMETVLDVGLNADTVEALVRLTGNPRLAWDSYRRLVQGYAEVVAGLPTAPFDALLTAAVAREEADTEQELDHRTLRALTLAMLDCYRSLAGTAFPHDPYDQLVAAAEAVFRSWDAPKAASYRRLNGIGDDAGTAVTVQTMVFGNAGGASGSGVGFTRDPATGARELYFDFQFNGQGEDVVAGRHRLRDNDRLRVVLPAVWQRLQEVCRTLETLFRDAQDFEFTVQSGTLYLLQARRAKRTGWAAVTIAVDLVQEGLLTPEEALSHLSGIDLDSVVRTRFDRPSAARLAEAEVAGIGVASGAVALDTAAVKRLAAEGRPAILVRQDTTTADIEGLAAAAGLLTASGGRTSHATVVARQLGIVCLVGCAALSIDLQARRCRIGETVLDEGDVLSLDGNTGAVYAGRLEPVTERPEQALATIRGWKATEIASAVHRVTAVQASGR</sequence>
<dbReference type="Pfam" id="PF00391">
    <property type="entry name" value="PEP-utilizers"/>
    <property type="match status" value="1"/>
</dbReference>
<evidence type="ECO:0000259" key="1">
    <source>
        <dbReference type="Pfam" id="PF00391"/>
    </source>
</evidence>
<dbReference type="SUPFAM" id="SSF52009">
    <property type="entry name" value="Phosphohistidine domain"/>
    <property type="match status" value="1"/>
</dbReference>
<comment type="caution">
    <text evidence="3">The sequence shown here is derived from an EMBL/GenBank/DDBJ whole genome shotgun (WGS) entry which is preliminary data.</text>
</comment>
<dbReference type="InterPro" id="IPR010121">
    <property type="entry name" value="Pyruvate_phosphate_dikinase"/>
</dbReference>
<dbReference type="GO" id="GO:0005524">
    <property type="term" value="F:ATP binding"/>
    <property type="evidence" value="ECO:0007669"/>
    <property type="project" value="InterPro"/>
</dbReference>
<dbReference type="PANTHER" id="PTHR22931:SF9">
    <property type="entry name" value="PYRUVATE, PHOSPHATE DIKINASE 1, CHLOROPLASTIC"/>
    <property type="match status" value="1"/>
</dbReference>
<dbReference type="InterPro" id="IPR002192">
    <property type="entry name" value="PPDK_AMP/ATP-bd"/>
</dbReference>
<dbReference type="Gene3D" id="3.50.30.10">
    <property type="entry name" value="Phosphohistidine domain"/>
    <property type="match status" value="1"/>
</dbReference>
<dbReference type="InterPro" id="IPR018274">
    <property type="entry name" value="PEP_util_AS"/>
</dbReference>
<proteinExistence type="predicted"/>
<gene>
    <name evidence="3" type="ORF">CCS01_02100</name>
</gene>
<dbReference type="Gene3D" id="1.20.80.30">
    <property type="match status" value="1"/>
</dbReference>
<dbReference type="SUPFAM" id="SSF56059">
    <property type="entry name" value="Glutathione synthetase ATP-binding domain-like"/>
    <property type="match status" value="1"/>
</dbReference>
<evidence type="ECO:0008006" key="5">
    <source>
        <dbReference type="Google" id="ProtNLM"/>
    </source>
</evidence>
<dbReference type="AlphaFoldDB" id="A0A2S6NND4"/>
<dbReference type="GO" id="GO:0016301">
    <property type="term" value="F:kinase activity"/>
    <property type="evidence" value="ECO:0007669"/>
    <property type="project" value="InterPro"/>
</dbReference>
<dbReference type="InterPro" id="IPR036637">
    <property type="entry name" value="Phosphohistidine_dom_sf"/>
</dbReference>
<dbReference type="EMBL" id="NHRY01000038">
    <property type="protein sequence ID" value="PPQ38659.1"/>
    <property type="molecule type" value="Genomic_DNA"/>
</dbReference>
<feature type="domain" description="Pyruvate phosphate dikinase AMP/ATP-binding" evidence="2">
    <location>
        <begin position="58"/>
        <end position="282"/>
    </location>
</feature>
<dbReference type="Gene3D" id="1.10.189.10">
    <property type="entry name" value="Pyruvate Phosphate Dikinase, domain 2"/>
    <property type="match status" value="1"/>
</dbReference>
<dbReference type="OrthoDB" id="9765468at2"/>
<dbReference type="Gene3D" id="3.30.1490.20">
    <property type="entry name" value="ATP-grasp fold, A domain"/>
    <property type="match status" value="1"/>
</dbReference>
<dbReference type="InterPro" id="IPR013815">
    <property type="entry name" value="ATP_grasp_subdomain_1"/>
</dbReference>